<evidence type="ECO:0000256" key="4">
    <source>
        <dbReference type="ARBA" id="ARBA00022989"/>
    </source>
</evidence>
<dbReference type="RefSeq" id="WP_343804218.1">
    <property type="nucleotide sequence ID" value="NZ_BAAAET010000002.1"/>
</dbReference>
<dbReference type="SUPFAM" id="SSF82866">
    <property type="entry name" value="Multidrug efflux transporter AcrB transmembrane domain"/>
    <property type="match status" value="2"/>
</dbReference>
<keyword evidence="4 6" id="KW-1133">Transmembrane helix</keyword>
<dbReference type="InterPro" id="IPR050545">
    <property type="entry name" value="Mycobact_MmpL"/>
</dbReference>
<feature type="transmembrane region" description="Helical" evidence="6">
    <location>
        <begin position="687"/>
        <end position="707"/>
    </location>
</feature>
<evidence type="ECO:0000313" key="8">
    <source>
        <dbReference type="EMBL" id="GAA0688572.1"/>
    </source>
</evidence>
<dbReference type="Proteomes" id="UP001499915">
    <property type="component" value="Unassembled WGS sequence"/>
</dbReference>
<evidence type="ECO:0000256" key="1">
    <source>
        <dbReference type="ARBA" id="ARBA00004651"/>
    </source>
</evidence>
<name>A0ABN1I4M5_9GAMM</name>
<evidence type="ECO:0000259" key="7">
    <source>
        <dbReference type="PROSITE" id="PS50156"/>
    </source>
</evidence>
<dbReference type="Pfam" id="PF03176">
    <property type="entry name" value="MMPL"/>
    <property type="match status" value="2"/>
</dbReference>
<comment type="subcellular location">
    <subcellularLocation>
        <location evidence="1">Cell membrane</location>
        <topology evidence="1">Multi-pass membrane protein</topology>
    </subcellularLocation>
</comment>
<dbReference type="PANTHER" id="PTHR33406:SF10">
    <property type="entry name" value="SSD DOMAIN-CONTAINING PROTEIN"/>
    <property type="match status" value="1"/>
</dbReference>
<feature type="transmembrane region" description="Helical" evidence="6">
    <location>
        <begin position="341"/>
        <end position="366"/>
    </location>
</feature>
<evidence type="ECO:0000313" key="9">
    <source>
        <dbReference type="Proteomes" id="UP001499915"/>
    </source>
</evidence>
<evidence type="ECO:0000256" key="5">
    <source>
        <dbReference type="ARBA" id="ARBA00023136"/>
    </source>
</evidence>
<dbReference type="InterPro" id="IPR004869">
    <property type="entry name" value="MMPL_dom"/>
</dbReference>
<proteinExistence type="predicted"/>
<keyword evidence="2" id="KW-1003">Cell membrane</keyword>
<feature type="transmembrane region" description="Helical" evidence="6">
    <location>
        <begin position="636"/>
        <end position="652"/>
    </location>
</feature>
<feature type="transmembrane region" description="Helical" evidence="6">
    <location>
        <begin position="659"/>
        <end position="681"/>
    </location>
</feature>
<dbReference type="EMBL" id="BAAAET010000002">
    <property type="protein sequence ID" value="GAA0688572.1"/>
    <property type="molecule type" value="Genomic_DNA"/>
</dbReference>
<feature type="transmembrane region" description="Helical" evidence="6">
    <location>
        <begin position="269"/>
        <end position="291"/>
    </location>
</feature>
<feature type="domain" description="SSD" evidence="7">
    <location>
        <begin position="270"/>
        <end position="395"/>
    </location>
</feature>
<feature type="transmembrane region" description="Helical" evidence="6">
    <location>
        <begin position="33"/>
        <end position="51"/>
    </location>
</feature>
<evidence type="ECO:0000256" key="6">
    <source>
        <dbReference type="SAM" id="Phobius"/>
    </source>
</evidence>
<keyword evidence="3 6" id="KW-0812">Transmembrane</keyword>
<protein>
    <submittedName>
        <fullName evidence="8">RND family transporter</fullName>
    </submittedName>
</protein>
<keyword evidence="9" id="KW-1185">Reference proteome</keyword>
<feature type="transmembrane region" description="Helical" evidence="6">
    <location>
        <begin position="240"/>
        <end position="262"/>
    </location>
</feature>
<sequence>MTQALNRKKHDRLHDAVSGSEAFIEKLLFGNRAMLVFIFATLTVFLSYQASQIRLDASFEKMIPTSHPYISNYLEYKDEMTGMGNAVRIAVETTEGDIYTREFMATLQKIHDETFYIPGVDRSALLSLWSPAVRWLEVTEEGFAAGPVVSDTYDGTPASLEEVRANVAKSGTIGSLVANNFRSTVVYVPLLETDPQTGEPLDYHTLSQNFETLIRDKYESDNIKIHITGFAKVVGDLIDGATLVITFFAIALAITFVLLFAYSRCLRSTVISLLCSVIAVVWQLGLLRLLGYPLDPYSMLVPFLVFAIGVSHGVQVINAIAHQAMQGSNSELAARRAFNSLYVPGIIALVSDGVGFATLMVIEIAVIQDLAIAASMGVAVIILTNLVLLPVLMSYAGVSRRALSKLEHEEERSKHPLWTRLSQFTERRYALPLVLLLIGLATGGLIGSNNLKIGDLDAGAPELRPDSRYNRDNTFINQNYSTSTDIFVVMVKSEGSESCAKYRLQDVADQLQWRLQHLPGVQSSRSLADATKAIIAGTNEGNLRWMALNRNQQLLDQVSFRARFKDASTFNASCDLVPIVVYLNDHKAETLDSVVKVVERFKVEFDNDEFTFLLAAGNAGIEAATNIVIEKAQYKMLIWVYAVVGLLCLITFRSIRTVACILLPLAVTSILCQALMAQLGIGVKVATLPVIALGVGIGVDYGIYIYSKLESYLASGRSLKEAYFFTLKTTGKAVAFTGITLGIGVATWVFSPIKFQADMGILLTFMFVWNMIGALVFLPALTCFLLPSKRGKTVPQSFDHPGGGTTKAV</sequence>
<evidence type="ECO:0000256" key="2">
    <source>
        <dbReference type="ARBA" id="ARBA00022475"/>
    </source>
</evidence>
<dbReference type="PROSITE" id="PS50156">
    <property type="entry name" value="SSD"/>
    <property type="match status" value="1"/>
</dbReference>
<feature type="transmembrane region" description="Helical" evidence="6">
    <location>
        <begin position="297"/>
        <end position="320"/>
    </location>
</feature>
<dbReference type="InterPro" id="IPR000731">
    <property type="entry name" value="SSD"/>
</dbReference>
<accession>A0ABN1I4M5</accession>
<keyword evidence="5 6" id="KW-0472">Membrane</keyword>
<comment type="caution">
    <text evidence="8">The sequence shown here is derived from an EMBL/GenBank/DDBJ whole genome shotgun (WGS) entry which is preliminary data.</text>
</comment>
<evidence type="ECO:0000256" key="3">
    <source>
        <dbReference type="ARBA" id="ARBA00022692"/>
    </source>
</evidence>
<feature type="transmembrane region" description="Helical" evidence="6">
    <location>
        <begin position="733"/>
        <end position="753"/>
    </location>
</feature>
<feature type="transmembrane region" description="Helical" evidence="6">
    <location>
        <begin position="759"/>
        <end position="786"/>
    </location>
</feature>
<gene>
    <name evidence="8" type="ORF">GCM10009104_13490</name>
</gene>
<reference evidence="8 9" key="1">
    <citation type="journal article" date="2019" name="Int. J. Syst. Evol. Microbiol.">
        <title>The Global Catalogue of Microorganisms (GCM) 10K type strain sequencing project: providing services to taxonomists for standard genome sequencing and annotation.</title>
        <authorList>
            <consortium name="The Broad Institute Genomics Platform"/>
            <consortium name="The Broad Institute Genome Sequencing Center for Infectious Disease"/>
            <person name="Wu L."/>
            <person name="Ma J."/>
        </authorList>
    </citation>
    <scope>NUCLEOTIDE SEQUENCE [LARGE SCALE GENOMIC DNA]</scope>
    <source>
        <strain evidence="8 9">JCM 15134</strain>
    </source>
</reference>
<organism evidence="8 9">
    <name type="scientific">Marinobacterium maritimum</name>
    <dbReference type="NCBI Taxonomy" id="500162"/>
    <lineage>
        <taxon>Bacteria</taxon>
        <taxon>Pseudomonadati</taxon>
        <taxon>Pseudomonadota</taxon>
        <taxon>Gammaproteobacteria</taxon>
        <taxon>Oceanospirillales</taxon>
        <taxon>Oceanospirillaceae</taxon>
        <taxon>Marinobacterium</taxon>
    </lineage>
</organism>
<dbReference type="Gene3D" id="1.20.1640.10">
    <property type="entry name" value="Multidrug efflux transporter AcrB transmembrane domain"/>
    <property type="match status" value="2"/>
</dbReference>
<feature type="transmembrane region" description="Helical" evidence="6">
    <location>
        <begin position="372"/>
        <end position="398"/>
    </location>
</feature>
<dbReference type="PANTHER" id="PTHR33406">
    <property type="entry name" value="MEMBRANE PROTEIN MJ1562-RELATED"/>
    <property type="match status" value="1"/>
</dbReference>
<feature type="transmembrane region" description="Helical" evidence="6">
    <location>
        <begin position="429"/>
        <end position="447"/>
    </location>
</feature>